<organism evidence="1 2">
    <name type="scientific">Lithospermum erythrorhizon</name>
    <name type="common">Purple gromwell</name>
    <name type="synonym">Lithospermum officinale var. erythrorhizon</name>
    <dbReference type="NCBI Taxonomy" id="34254"/>
    <lineage>
        <taxon>Eukaryota</taxon>
        <taxon>Viridiplantae</taxon>
        <taxon>Streptophyta</taxon>
        <taxon>Embryophyta</taxon>
        <taxon>Tracheophyta</taxon>
        <taxon>Spermatophyta</taxon>
        <taxon>Magnoliopsida</taxon>
        <taxon>eudicotyledons</taxon>
        <taxon>Gunneridae</taxon>
        <taxon>Pentapetalae</taxon>
        <taxon>asterids</taxon>
        <taxon>lamiids</taxon>
        <taxon>Boraginales</taxon>
        <taxon>Boraginaceae</taxon>
        <taxon>Boraginoideae</taxon>
        <taxon>Lithospermeae</taxon>
        <taxon>Lithospermum</taxon>
    </lineage>
</organism>
<accession>A0AAV3RIA3</accession>
<sequence length="122" mass="13993">MSEEKVVRKIFRSLPKRFNSKVVAIEEVNDISIMRVDEVFGSLITFEMSLDDQSCKKSGNTVKPEVNDSWYRRDTNAENGLDQQSSKIQYQECEGYGDVQIDHSNLLEKKCNATLKRSVMPP</sequence>
<evidence type="ECO:0000313" key="1">
    <source>
        <dbReference type="EMBL" id="GAA0175975.1"/>
    </source>
</evidence>
<keyword evidence="2" id="KW-1185">Reference proteome</keyword>
<name>A0AAV3RIA3_LITER</name>
<reference evidence="1 2" key="1">
    <citation type="submission" date="2024-01" db="EMBL/GenBank/DDBJ databases">
        <title>The complete chloroplast genome sequence of Lithospermum erythrorhizon: insights into the phylogenetic relationship among Boraginaceae species and the maternal lineages of purple gromwells.</title>
        <authorList>
            <person name="Okada T."/>
            <person name="Watanabe K."/>
        </authorList>
    </citation>
    <scope>NUCLEOTIDE SEQUENCE [LARGE SCALE GENOMIC DNA]</scope>
</reference>
<proteinExistence type="predicted"/>
<protein>
    <recommendedName>
        <fullName evidence="3">Gag-pol polyprotein</fullName>
    </recommendedName>
</protein>
<evidence type="ECO:0008006" key="3">
    <source>
        <dbReference type="Google" id="ProtNLM"/>
    </source>
</evidence>
<gene>
    <name evidence="1" type="ORF">LIER_29051</name>
</gene>
<evidence type="ECO:0000313" key="2">
    <source>
        <dbReference type="Proteomes" id="UP001454036"/>
    </source>
</evidence>
<comment type="caution">
    <text evidence="1">The sequence shown here is derived from an EMBL/GenBank/DDBJ whole genome shotgun (WGS) entry which is preliminary data.</text>
</comment>
<dbReference type="Proteomes" id="UP001454036">
    <property type="component" value="Unassembled WGS sequence"/>
</dbReference>
<dbReference type="EMBL" id="BAABME010009873">
    <property type="protein sequence ID" value="GAA0175975.1"/>
    <property type="molecule type" value="Genomic_DNA"/>
</dbReference>
<dbReference type="AlphaFoldDB" id="A0AAV3RIA3"/>